<dbReference type="PROSITE" id="PS51900">
    <property type="entry name" value="CB"/>
    <property type="match status" value="1"/>
</dbReference>
<dbReference type="InterPro" id="IPR002104">
    <property type="entry name" value="Integrase_catalytic"/>
</dbReference>
<dbReference type="HAMAP" id="MF_01808">
    <property type="entry name" value="Recomb_XerC_XerD"/>
    <property type="match status" value="1"/>
</dbReference>
<evidence type="ECO:0000256" key="5">
    <source>
        <dbReference type="ARBA" id="ARBA00022908"/>
    </source>
</evidence>
<dbReference type="InterPro" id="IPR013762">
    <property type="entry name" value="Integrase-like_cat_sf"/>
</dbReference>
<feature type="active site" evidence="9">
    <location>
        <position position="147"/>
    </location>
</feature>
<evidence type="ECO:0000256" key="6">
    <source>
        <dbReference type="ARBA" id="ARBA00023125"/>
    </source>
</evidence>
<evidence type="ECO:0000256" key="4">
    <source>
        <dbReference type="ARBA" id="ARBA00022829"/>
    </source>
</evidence>
<comment type="subunit">
    <text evidence="9">Forms a cyclic heterotetrameric complex composed of two molecules of XerC and two molecules of XerD.</text>
</comment>
<keyword evidence="3 9" id="KW-0132">Cell division</keyword>
<keyword evidence="5 9" id="KW-0229">DNA integration</keyword>
<dbReference type="Pfam" id="PF02899">
    <property type="entry name" value="Phage_int_SAM_1"/>
    <property type="match status" value="1"/>
</dbReference>
<comment type="function">
    <text evidence="9">Site-specific tyrosine recombinase, which acts by catalyzing the cutting and rejoining of the recombining DNA molecules. The XerC-XerD complex is essential to convert dimers of the bacterial chromosome into monomers to permit their segregation at cell division. It also contributes to the segregational stability of plasmids.</text>
</comment>
<keyword evidence="8 9" id="KW-0131">Cell cycle</keyword>
<dbReference type="EMBL" id="JANIGO010000001">
    <property type="protein sequence ID" value="MCQ8894825.1"/>
    <property type="molecule type" value="Genomic_DNA"/>
</dbReference>
<dbReference type="PROSITE" id="PS51898">
    <property type="entry name" value="TYR_RECOMBINASE"/>
    <property type="match status" value="1"/>
</dbReference>
<dbReference type="SUPFAM" id="SSF47823">
    <property type="entry name" value="lambda integrase-like, N-terminal domain"/>
    <property type="match status" value="1"/>
</dbReference>
<keyword evidence="7 9" id="KW-0233">DNA recombination</keyword>
<dbReference type="PANTHER" id="PTHR30349">
    <property type="entry name" value="PHAGE INTEGRASE-RELATED"/>
    <property type="match status" value="1"/>
</dbReference>
<reference evidence="12 13" key="1">
    <citation type="submission" date="2022-07" db="EMBL/GenBank/DDBJ databases">
        <authorList>
            <person name="Xamxidin M."/>
            <person name="Wu M."/>
        </authorList>
    </citation>
    <scope>NUCLEOTIDE SEQUENCE [LARGE SCALE GENOMIC DNA]</scope>
    <source>
        <strain evidence="12 13">NBRC 111650</strain>
    </source>
</reference>
<evidence type="ECO:0000256" key="1">
    <source>
        <dbReference type="ARBA" id="ARBA00004496"/>
    </source>
</evidence>
<dbReference type="InterPro" id="IPR050090">
    <property type="entry name" value="Tyrosine_recombinase_XerCD"/>
</dbReference>
<dbReference type="SUPFAM" id="SSF56349">
    <property type="entry name" value="DNA breaking-rejoining enzymes"/>
    <property type="match status" value="1"/>
</dbReference>
<dbReference type="InterPro" id="IPR044068">
    <property type="entry name" value="CB"/>
</dbReference>
<dbReference type="InterPro" id="IPR010998">
    <property type="entry name" value="Integrase_recombinase_N"/>
</dbReference>
<dbReference type="Gene3D" id="1.10.150.130">
    <property type="match status" value="1"/>
</dbReference>
<dbReference type="Gene3D" id="1.10.443.10">
    <property type="entry name" value="Intergrase catalytic core"/>
    <property type="match status" value="1"/>
</dbReference>
<dbReference type="InterPro" id="IPR004107">
    <property type="entry name" value="Integrase_SAM-like_N"/>
</dbReference>
<comment type="similarity">
    <text evidence="9">Belongs to the 'phage' integrase family. XerC subfamily.</text>
</comment>
<keyword evidence="4 9" id="KW-0159">Chromosome partition</keyword>
<dbReference type="Pfam" id="PF00589">
    <property type="entry name" value="Phage_integrase"/>
    <property type="match status" value="1"/>
</dbReference>
<feature type="active site" evidence="9">
    <location>
        <position position="255"/>
    </location>
</feature>
<feature type="domain" description="Tyr recombinase" evidence="10">
    <location>
        <begin position="107"/>
        <end position="300"/>
    </location>
</feature>
<feature type="domain" description="Core-binding (CB)" evidence="11">
    <location>
        <begin position="8"/>
        <end position="86"/>
    </location>
</feature>
<keyword evidence="13" id="KW-1185">Reference proteome</keyword>
<keyword evidence="2 9" id="KW-0963">Cytoplasm</keyword>
<proteinExistence type="inferred from homology"/>
<feature type="active site" evidence="9">
    <location>
        <position position="278"/>
    </location>
</feature>
<feature type="active site" evidence="9">
    <location>
        <position position="252"/>
    </location>
</feature>
<evidence type="ECO:0000256" key="8">
    <source>
        <dbReference type="ARBA" id="ARBA00023306"/>
    </source>
</evidence>
<sequence length="307" mass="33406">MRSPQSPASPQPLVQAYLNYLAFERRYSANTCAAVARDLGLLGENPAALNEPGLKSLLARRHADGLSPRSLARMASSWRGFYGFLVREGHLQNSPAETLKTPRSGKALPKALSVDQVMALLEGGGATDFQACQSRVLIELLYGTGLRISEALSLQTPGAHVSAMSSLDLNAAQLRVLGKGSKTRVVPLIESLRNTLLQFLECRQRHLTELNMPDSAALFLSSKGQPLTVRMAQHAISKYARQKGLSQHLHPHMLRHSFGSHVLQGSQNLRGVQELLGHASIASTQVYTALDFAHLSAVYDKAFPRAK</sequence>
<dbReference type="PANTHER" id="PTHR30349:SF81">
    <property type="entry name" value="TYROSINE RECOMBINASE XERC"/>
    <property type="match status" value="1"/>
</dbReference>
<evidence type="ECO:0000259" key="10">
    <source>
        <dbReference type="PROSITE" id="PS51898"/>
    </source>
</evidence>
<evidence type="ECO:0000313" key="13">
    <source>
        <dbReference type="Proteomes" id="UP001204142"/>
    </source>
</evidence>
<comment type="caution">
    <text evidence="12">The sequence shown here is derived from an EMBL/GenBank/DDBJ whole genome shotgun (WGS) entry which is preliminary data.</text>
</comment>
<comment type="subcellular location">
    <subcellularLocation>
        <location evidence="1 9">Cytoplasm</location>
    </subcellularLocation>
</comment>
<evidence type="ECO:0000313" key="12">
    <source>
        <dbReference type="EMBL" id="MCQ8894825.1"/>
    </source>
</evidence>
<protein>
    <recommendedName>
        <fullName evidence="9">Tyrosine recombinase XerC</fullName>
    </recommendedName>
</protein>
<organism evidence="12 13">
    <name type="scientific">Limnobacter humi</name>
    <dbReference type="NCBI Taxonomy" id="1778671"/>
    <lineage>
        <taxon>Bacteria</taxon>
        <taxon>Pseudomonadati</taxon>
        <taxon>Pseudomonadota</taxon>
        <taxon>Betaproteobacteria</taxon>
        <taxon>Burkholderiales</taxon>
        <taxon>Burkholderiaceae</taxon>
        <taxon>Limnobacter</taxon>
    </lineage>
</organism>
<keyword evidence="6 9" id="KW-0238">DNA-binding</keyword>
<feature type="active site" description="O-(3'-phospho-DNA)-tyrosine intermediate" evidence="9">
    <location>
        <position position="287"/>
    </location>
</feature>
<accession>A0ABT1WBC9</accession>
<dbReference type="InterPro" id="IPR023009">
    <property type="entry name" value="Tyrosine_recombinase_XerC/XerD"/>
</dbReference>
<evidence type="ECO:0000259" key="11">
    <source>
        <dbReference type="PROSITE" id="PS51900"/>
    </source>
</evidence>
<gene>
    <name evidence="9" type="primary">xerC</name>
    <name evidence="12" type="ORF">NQT62_00030</name>
</gene>
<evidence type="ECO:0000256" key="7">
    <source>
        <dbReference type="ARBA" id="ARBA00023172"/>
    </source>
</evidence>
<dbReference type="InterPro" id="IPR011010">
    <property type="entry name" value="DNA_brk_join_enz"/>
</dbReference>
<evidence type="ECO:0000256" key="9">
    <source>
        <dbReference type="HAMAP-Rule" id="MF_01808"/>
    </source>
</evidence>
<evidence type="ECO:0000256" key="2">
    <source>
        <dbReference type="ARBA" id="ARBA00022490"/>
    </source>
</evidence>
<name>A0ABT1WBC9_9BURK</name>
<dbReference type="Proteomes" id="UP001204142">
    <property type="component" value="Unassembled WGS sequence"/>
</dbReference>
<feature type="active site" evidence="9">
    <location>
        <position position="179"/>
    </location>
</feature>
<dbReference type="RefSeq" id="WP_256762417.1">
    <property type="nucleotide sequence ID" value="NZ_JANIGO010000001.1"/>
</dbReference>
<evidence type="ECO:0000256" key="3">
    <source>
        <dbReference type="ARBA" id="ARBA00022618"/>
    </source>
</evidence>